<dbReference type="PANTHER" id="PTHR31111:SF125">
    <property type="entry name" value="F-BOX PROTEIN CPR30-LIKE"/>
    <property type="match status" value="1"/>
</dbReference>
<accession>A0A061ET70</accession>
<feature type="domain" description="F-box" evidence="1">
    <location>
        <begin position="5"/>
        <end position="55"/>
    </location>
</feature>
<evidence type="ECO:0000313" key="3">
    <source>
        <dbReference type="Proteomes" id="UP000026915"/>
    </source>
</evidence>
<reference evidence="2 3" key="1">
    <citation type="journal article" date="2013" name="Genome Biol.">
        <title>The genome sequence of the most widely cultivated cacao type and its use to identify candidate genes regulating pod color.</title>
        <authorList>
            <person name="Motamayor J.C."/>
            <person name="Mockaitis K."/>
            <person name="Schmutz J."/>
            <person name="Haiminen N."/>
            <person name="Iii D.L."/>
            <person name="Cornejo O."/>
            <person name="Findley S.D."/>
            <person name="Zheng P."/>
            <person name="Utro F."/>
            <person name="Royaert S."/>
            <person name="Saski C."/>
            <person name="Jenkins J."/>
            <person name="Podicheti R."/>
            <person name="Zhao M."/>
            <person name="Scheffler B.E."/>
            <person name="Stack J.C."/>
            <person name="Feltus F.A."/>
            <person name="Mustiga G.M."/>
            <person name="Amores F."/>
            <person name="Phillips W."/>
            <person name="Marelli J.P."/>
            <person name="May G.D."/>
            <person name="Shapiro H."/>
            <person name="Ma J."/>
            <person name="Bustamante C.D."/>
            <person name="Schnell R.J."/>
            <person name="Main D."/>
            <person name="Gilbert D."/>
            <person name="Parida L."/>
            <person name="Kuhn D.N."/>
        </authorList>
    </citation>
    <scope>NUCLEOTIDE SEQUENCE [LARGE SCALE GENOMIC DNA]</scope>
    <source>
        <strain evidence="3">cv. Matina 1-6</strain>
    </source>
</reference>
<name>A0A061ET70_THECC</name>
<evidence type="ECO:0000259" key="1">
    <source>
        <dbReference type="PROSITE" id="PS50181"/>
    </source>
</evidence>
<dbReference type="Gramene" id="EOY05504">
    <property type="protein sequence ID" value="EOY05504"/>
    <property type="gene ID" value="TCM_020490"/>
</dbReference>
<dbReference type="Proteomes" id="UP000026915">
    <property type="component" value="Chromosome 4"/>
</dbReference>
<dbReference type="CDD" id="cd22157">
    <property type="entry name" value="F-box_AtFBW1-like"/>
    <property type="match status" value="1"/>
</dbReference>
<dbReference type="InterPro" id="IPR036047">
    <property type="entry name" value="F-box-like_dom_sf"/>
</dbReference>
<dbReference type="PROSITE" id="PS50181">
    <property type="entry name" value="FBOX"/>
    <property type="match status" value="1"/>
</dbReference>
<dbReference type="InParanoid" id="A0A061ET70"/>
<dbReference type="Gene3D" id="1.20.1280.50">
    <property type="match status" value="1"/>
</dbReference>
<evidence type="ECO:0000313" key="2">
    <source>
        <dbReference type="EMBL" id="EOY05504.1"/>
    </source>
</evidence>
<dbReference type="Pfam" id="PF00646">
    <property type="entry name" value="F-box"/>
    <property type="match status" value="1"/>
</dbReference>
<keyword evidence="3" id="KW-1185">Reference proteome</keyword>
<dbReference type="AlphaFoldDB" id="A0A061ET70"/>
<dbReference type="PANTHER" id="PTHR31111">
    <property type="entry name" value="BNAA05G37150D PROTEIN-RELATED"/>
    <property type="match status" value="1"/>
</dbReference>
<sequence>MENTSGSLLLLPDEIVYDILPRLPAKSLQRFKLVSKPWGSLISDPNFAESHLHRANTSHDKNMLRVGQLDLTMGSHPYFSFYSMDFDGSNRDVVTLDYDESNRDVVTLDYVFRNYHAQILGSCNDESRNYSEFISYFRMTYVIVCFDLKNEKFKEVELPEWATDEMKFCLGVLGGCLSISLDPQESFTEVWAMKEYGIPELD</sequence>
<dbReference type="InterPro" id="IPR001810">
    <property type="entry name" value="F-box_dom"/>
</dbReference>
<dbReference type="HOGENOM" id="CLU_1356796_0_0_1"/>
<organism evidence="2 3">
    <name type="scientific">Theobroma cacao</name>
    <name type="common">Cacao</name>
    <name type="synonym">Cocoa</name>
    <dbReference type="NCBI Taxonomy" id="3641"/>
    <lineage>
        <taxon>Eukaryota</taxon>
        <taxon>Viridiplantae</taxon>
        <taxon>Streptophyta</taxon>
        <taxon>Embryophyta</taxon>
        <taxon>Tracheophyta</taxon>
        <taxon>Spermatophyta</taxon>
        <taxon>Magnoliopsida</taxon>
        <taxon>eudicotyledons</taxon>
        <taxon>Gunneridae</taxon>
        <taxon>Pentapetalae</taxon>
        <taxon>rosids</taxon>
        <taxon>malvids</taxon>
        <taxon>Malvales</taxon>
        <taxon>Malvaceae</taxon>
        <taxon>Byttnerioideae</taxon>
        <taxon>Theobroma</taxon>
    </lineage>
</organism>
<proteinExistence type="predicted"/>
<dbReference type="SMART" id="SM00256">
    <property type="entry name" value="FBOX"/>
    <property type="match status" value="1"/>
</dbReference>
<gene>
    <name evidence="2" type="ORF">TCM_020490</name>
</gene>
<dbReference type="EMBL" id="CM001882">
    <property type="protein sequence ID" value="EOY05504.1"/>
    <property type="molecule type" value="Genomic_DNA"/>
</dbReference>
<dbReference type="OMA" id="HRANTSH"/>
<protein>
    <submittedName>
        <fullName evidence="2">F-box and associated interaction domains-containing-like protein</fullName>
    </submittedName>
</protein>
<dbReference type="SUPFAM" id="SSF81383">
    <property type="entry name" value="F-box domain"/>
    <property type="match status" value="1"/>
</dbReference>